<dbReference type="EMBL" id="HBUF01268369">
    <property type="protein sequence ID" value="CAG6684612.1"/>
    <property type="molecule type" value="Transcribed_RNA"/>
</dbReference>
<sequence length="106" mass="12705">MLHFVCFIMSEEVYYAVRSRHFVMGSMYSMLIIKKNKCFLFFNTAFTLLSVLYHTIIWTRLMSLGICRLLTESMYIDLVSDRYFLGNEKCYRRDSFLPIPLPLKFD</sequence>
<protein>
    <submittedName>
        <fullName evidence="2">Uncharacterized protein</fullName>
    </submittedName>
</protein>
<keyword evidence="1" id="KW-1133">Transmembrane helix</keyword>
<evidence type="ECO:0000313" key="2">
    <source>
        <dbReference type="EMBL" id="CAG6684612.1"/>
    </source>
</evidence>
<evidence type="ECO:0000256" key="1">
    <source>
        <dbReference type="SAM" id="Phobius"/>
    </source>
</evidence>
<keyword evidence="1" id="KW-0472">Membrane</keyword>
<proteinExistence type="predicted"/>
<organism evidence="2">
    <name type="scientific">Cacopsylla melanoneura</name>
    <dbReference type="NCBI Taxonomy" id="428564"/>
    <lineage>
        <taxon>Eukaryota</taxon>
        <taxon>Metazoa</taxon>
        <taxon>Ecdysozoa</taxon>
        <taxon>Arthropoda</taxon>
        <taxon>Hexapoda</taxon>
        <taxon>Insecta</taxon>
        <taxon>Pterygota</taxon>
        <taxon>Neoptera</taxon>
        <taxon>Paraneoptera</taxon>
        <taxon>Hemiptera</taxon>
        <taxon>Sternorrhyncha</taxon>
        <taxon>Psylloidea</taxon>
        <taxon>Psyllidae</taxon>
        <taxon>Psyllinae</taxon>
        <taxon>Cacopsylla</taxon>
    </lineage>
</organism>
<keyword evidence="1" id="KW-0812">Transmembrane</keyword>
<name>A0A8D8TI65_9HEMI</name>
<feature type="transmembrane region" description="Helical" evidence="1">
    <location>
        <begin position="38"/>
        <end position="58"/>
    </location>
</feature>
<dbReference type="AlphaFoldDB" id="A0A8D8TI65"/>
<accession>A0A8D8TI65</accession>
<reference evidence="2" key="1">
    <citation type="submission" date="2021-05" db="EMBL/GenBank/DDBJ databases">
        <authorList>
            <person name="Alioto T."/>
            <person name="Alioto T."/>
            <person name="Gomez Garrido J."/>
        </authorList>
    </citation>
    <scope>NUCLEOTIDE SEQUENCE</scope>
</reference>